<dbReference type="Gene3D" id="3.30.565.10">
    <property type="entry name" value="Histidine kinase-like ATPase, C-terminal domain"/>
    <property type="match status" value="1"/>
</dbReference>
<dbReference type="PANTHER" id="PTHR43065:SF46">
    <property type="entry name" value="C4-DICARBOXYLATE TRANSPORT SENSOR PROTEIN DCTB"/>
    <property type="match status" value="1"/>
</dbReference>
<dbReference type="GO" id="GO:0005524">
    <property type="term" value="F:ATP binding"/>
    <property type="evidence" value="ECO:0007669"/>
    <property type="project" value="UniProtKB-KW"/>
</dbReference>
<dbReference type="STRING" id="36842.SAMN02194393_02403"/>
<name>A0A1T5L3N4_9FIRM</name>
<keyword evidence="8" id="KW-0812">Transmembrane</keyword>
<evidence type="ECO:0000256" key="7">
    <source>
        <dbReference type="ARBA" id="ARBA00023012"/>
    </source>
</evidence>
<keyword evidence="6" id="KW-0067">ATP-binding</keyword>
<dbReference type="Pfam" id="PF02518">
    <property type="entry name" value="HATPase_c"/>
    <property type="match status" value="1"/>
</dbReference>
<feature type="transmembrane region" description="Helical" evidence="8">
    <location>
        <begin position="137"/>
        <end position="161"/>
    </location>
</feature>
<accession>A0A1T5L3N4</accession>
<gene>
    <name evidence="10" type="ORF">SAMN02194393_02403</name>
</gene>
<dbReference type="PANTHER" id="PTHR43065">
    <property type="entry name" value="SENSOR HISTIDINE KINASE"/>
    <property type="match status" value="1"/>
</dbReference>
<evidence type="ECO:0000313" key="11">
    <source>
        <dbReference type="Proteomes" id="UP000190285"/>
    </source>
</evidence>
<keyword evidence="5 10" id="KW-0418">Kinase</keyword>
<feature type="transmembrane region" description="Helical" evidence="8">
    <location>
        <begin position="53"/>
        <end position="75"/>
    </location>
</feature>
<evidence type="ECO:0000256" key="5">
    <source>
        <dbReference type="ARBA" id="ARBA00022777"/>
    </source>
</evidence>
<evidence type="ECO:0000256" key="6">
    <source>
        <dbReference type="ARBA" id="ARBA00022840"/>
    </source>
</evidence>
<feature type="transmembrane region" description="Helical" evidence="8">
    <location>
        <begin position="7"/>
        <end position="23"/>
    </location>
</feature>
<proteinExistence type="predicted"/>
<keyword evidence="7" id="KW-0902">Two-component regulatory system</keyword>
<dbReference type="RefSeq" id="WP_079491906.1">
    <property type="nucleotide sequence ID" value="NZ_FUZT01000005.1"/>
</dbReference>
<dbReference type="EMBL" id="FUZT01000005">
    <property type="protein sequence ID" value="SKC70239.1"/>
    <property type="molecule type" value="Genomic_DNA"/>
</dbReference>
<dbReference type="Proteomes" id="UP000190285">
    <property type="component" value="Unassembled WGS sequence"/>
</dbReference>
<protein>
    <recommendedName>
        <fullName evidence="2">histidine kinase</fullName>
        <ecNumber evidence="2">2.7.13.3</ecNumber>
    </recommendedName>
</protein>
<comment type="catalytic activity">
    <reaction evidence="1">
        <text>ATP + protein L-histidine = ADP + protein N-phospho-L-histidine.</text>
        <dbReference type="EC" id="2.7.13.3"/>
    </reaction>
</comment>
<keyword evidence="4" id="KW-0547">Nucleotide-binding</keyword>
<dbReference type="InterPro" id="IPR003594">
    <property type="entry name" value="HATPase_dom"/>
</dbReference>
<keyword evidence="3" id="KW-0808">Transferase</keyword>
<dbReference type="PROSITE" id="PS50109">
    <property type="entry name" value="HIS_KIN"/>
    <property type="match status" value="1"/>
</dbReference>
<dbReference type="GO" id="GO:0004673">
    <property type="term" value="F:protein histidine kinase activity"/>
    <property type="evidence" value="ECO:0007669"/>
    <property type="project" value="UniProtKB-EC"/>
</dbReference>
<evidence type="ECO:0000256" key="1">
    <source>
        <dbReference type="ARBA" id="ARBA00000085"/>
    </source>
</evidence>
<feature type="domain" description="Histidine kinase" evidence="9">
    <location>
        <begin position="301"/>
        <end position="408"/>
    </location>
</feature>
<evidence type="ECO:0000256" key="2">
    <source>
        <dbReference type="ARBA" id="ARBA00012438"/>
    </source>
</evidence>
<dbReference type="PRINTS" id="PR00344">
    <property type="entry name" value="BCTRLSENSOR"/>
</dbReference>
<sequence length="411" mass="47712">MSKAKKYLLAIIAVAFLSEIYFFPFTSELRFSVGIIALNLIILINDDISELRLSILCGIAVFVIRSILVVLFQSITIQGAIFLDFPALIYYMVFGFLAFITKVKKDKENLIKTIFLLAFIDSLSNVAETIMRSNISFSVVKIIVLAGIIRSFIAYFIYWFYKKQELYILAREHQKRYIQLNKLVSDIQAEMFYLKKSMVDIEDVMSKSYNLYESYKEDKILREKTLNISREVHEIKKDYYRVLKGFESFLRNFENDDKMTLADVFGIIRDNTNRYLTENNRIVKMHFKLKDNFILKNYYYLFSILNNLIINSIDACMDNDSIKIVQWSDEENIYFEVIDTGNGIEEEILPYVFNPGFTTKYDQVTGKPSTGIGLSHIKNIMENLKGDIEITSKINKGTTVKLIIPKNSLSG</sequence>
<dbReference type="InterPro" id="IPR004358">
    <property type="entry name" value="Sig_transdc_His_kin-like_C"/>
</dbReference>
<feature type="transmembrane region" description="Helical" evidence="8">
    <location>
        <begin position="81"/>
        <end position="101"/>
    </location>
</feature>
<evidence type="ECO:0000256" key="4">
    <source>
        <dbReference type="ARBA" id="ARBA00022741"/>
    </source>
</evidence>
<evidence type="ECO:0000256" key="8">
    <source>
        <dbReference type="SAM" id="Phobius"/>
    </source>
</evidence>
<keyword evidence="8" id="KW-1133">Transmembrane helix</keyword>
<organism evidence="10 11">
    <name type="scientific">Maledivibacter halophilus</name>
    <dbReference type="NCBI Taxonomy" id="36842"/>
    <lineage>
        <taxon>Bacteria</taxon>
        <taxon>Bacillati</taxon>
        <taxon>Bacillota</taxon>
        <taxon>Clostridia</taxon>
        <taxon>Peptostreptococcales</taxon>
        <taxon>Caminicellaceae</taxon>
        <taxon>Maledivibacter</taxon>
    </lineage>
</organism>
<evidence type="ECO:0000259" key="9">
    <source>
        <dbReference type="PROSITE" id="PS50109"/>
    </source>
</evidence>
<keyword evidence="8" id="KW-0472">Membrane</keyword>
<dbReference type="GO" id="GO:0000160">
    <property type="term" value="P:phosphorelay signal transduction system"/>
    <property type="evidence" value="ECO:0007669"/>
    <property type="project" value="UniProtKB-KW"/>
</dbReference>
<dbReference type="SMART" id="SM00387">
    <property type="entry name" value="HATPase_c"/>
    <property type="match status" value="1"/>
</dbReference>
<keyword evidence="11" id="KW-1185">Reference proteome</keyword>
<dbReference type="SUPFAM" id="SSF55874">
    <property type="entry name" value="ATPase domain of HSP90 chaperone/DNA topoisomerase II/histidine kinase"/>
    <property type="match status" value="1"/>
</dbReference>
<dbReference type="AlphaFoldDB" id="A0A1T5L3N4"/>
<evidence type="ECO:0000313" key="10">
    <source>
        <dbReference type="EMBL" id="SKC70239.1"/>
    </source>
</evidence>
<dbReference type="OrthoDB" id="1791938at2"/>
<dbReference type="EC" id="2.7.13.3" evidence="2"/>
<feature type="transmembrane region" description="Helical" evidence="8">
    <location>
        <begin position="29"/>
        <end position="46"/>
    </location>
</feature>
<dbReference type="InterPro" id="IPR036890">
    <property type="entry name" value="HATPase_C_sf"/>
</dbReference>
<dbReference type="InterPro" id="IPR005467">
    <property type="entry name" value="His_kinase_dom"/>
</dbReference>
<evidence type="ECO:0000256" key="3">
    <source>
        <dbReference type="ARBA" id="ARBA00022679"/>
    </source>
</evidence>
<reference evidence="10 11" key="1">
    <citation type="submission" date="2017-02" db="EMBL/GenBank/DDBJ databases">
        <authorList>
            <person name="Peterson S.W."/>
        </authorList>
    </citation>
    <scope>NUCLEOTIDE SEQUENCE [LARGE SCALE GENOMIC DNA]</scope>
    <source>
        <strain evidence="10 11">M1</strain>
    </source>
</reference>